<feature type="domain" description="Ubiquitin-like" evidence="2">
    <location>
        <begin position="60"/>
        <end position="129"/>
    </location>
</feature>
<dbReference type="GO" id="GO:0045296">
    <property type="term" value="F:cadherin binding"/>
    <property type="evidence" value="ECO:0007669"/>
    <property type="project" value="TreeGrafter"/>
</dbReference>
<feature type="region of interest" description="Disordered" evidence="1">
    <location>
        <begin position="1"/>
        <end position="43"/>
    </location>
</feature>
<proteinExistence type="predicted"/>
<dbReference type="Gene3D" id="3.10.20.90">
    <property type="entry name" value="Phosphatidylinositol 3-kinase Catalytic Subunit, Chain A, domain 1"/>
    <property type="match status" value="1"/>
</dbReference>
<feature type="region of interest" description="Disordered" evidence="1">
    <location>
        <begin position="145"/>
        <end position="165"/>
    </location>
</feature>
<dbReference type="Proteomes" id="UP000014500">
    <property type="component" value="Unassembled WGS sequence"/>
</dbReference>
<reference evidence="3" key="2">
    <citation type="submission" date="2015-02" db="UniProtKB">
        <authorList>
            <consortium name="EnsemblMetazoa"/>
        </authorList>
    </citation>
    <scope>IDENTIFICATION</scope>
</reference>
<protein>
    <recommendedName>
        <fullName evidence="2">Ubiquitin-like domain-containing protein</fullName>
    </recommendedName>
</protein>
<dbReference type="SMART" id="SM00213">
    <property type="entry name" value="UBQ"/>
    <property type="match status" value="1"/>
</dbReference>
<dbReference type="EMBL" id="JH431654">
    <property type="status" value="NOT_ANNOTATED_CDS"/>
    <property type="molecule type" value="Genomic_DNA"/>
</dbReference>
<dbReference type="PANTHER" id="PTHR16470:SF0">
    <property type="entry name" value="UBIQUITIN DOMAIN-CONTAINING PROTEIN UBFD1"/>
    <property type="match status" value="1"/>
</dbReference>
<reference evidence="4" key="1">
    <citation type="submission" date="2011-05" db="EMBL/GenBank/DDBJ databases">
        <authorList>
            <person name="Richards S.R."/>
            <person name="Qu J."/>
            <person name="Jiang H."/>
            <person name="Jhangiani S.N."/>
            <person name="Agravi P."/>
            <person name="Goodspeed R."/>
            <person name="Gross S."/>
            <person name="Mandapat C."/>
            <person name="Jackson L."/>
            <person name="Mathew T."/>
            <person name="Pu L."/>
            <person name="Thornton R."/>
            <person name="Saada N."/>
            <person name="Wilczek-Boney K.B."/>
            <person name="Lee S."/>
            <person name="Kovar C."/>
            <person name="Wu Y."/>
            <person name="Scherer S.E."/>
            <person name="Worley K.C."/>
            <person name="Muzny D.M."/>
            <person name="Gibbs R."/>
        </authorList>
    </citation>
    <scope>NUCLEOTIDE SEQUENCE</scope>
    <source>
        <strain evidence="4">Brora</strain>
    </source>
</reference>
<feature type="compositionally biased region" description="Polar residues" evidence="1">
    <location>
        <begin position="145"/>
        <end position="159"/>
    </location>
</feature>
<sequence>MATEENNISPHIDEERSSKPLKLVAEESVAPSAAGDNSNHNGDLVLEEAVAGPSSCEPKETVDFKVIYNKQKHDVTFPLDDTVAMLKQHVSKLTEVPPAMQKVMFKGLAKDDKTLRELGVTKGAKIMIVGSTLNEVLAVSTPSASTVEETQGATGSTKEPLSKQKMHKKIIDRGVPEDAMPGIKNDKDSLPPFPLSGMLNKTGGKVRLTFKLELDQLWIGTKERTDKLPMSSIKNVSSEPIEGHEEYHIVGIQLGPTEASRYWVYWVPAQYIDAIKDAILGKWQLF</sequence>
<evidence type="ECO:0000259" key="2">
    <source>
        <dbReference type="PROSITE" id="PS50053"/>
    </source>
</evidence>
<dbReference type="InterPro" id="IPR029071">
    <property type="entry name" value="Ubiquitin-like_domsf"/>
</dbReference>
<organism evidence="3 4">
    <name type="scientific">Strigamia maritima</name>
    <name type="common">European centipede</name>
    <name type="synonym">Geophilus maritimus</name>
    <dbReference type="NCBI Taxonomy" id="126957"/>
    <lineage>
        <taxon>Eukaryota</taxon>
        <taxon>Metazoa</taxon>
        <taxon>Ecdysozoa</taxon>
        <taxon>Arthropoda</taxon>
        <taxon>Myriapoda</taxon>
        <taxon>Chilopoda</taxon>
        <taxon>Pleurostigmophora</taxon>
        <taxon>Geophilomorpha</taxon>
        <taxon>Linotaeniidae</taxon>
        <taxon>Strigamia</taxon>
    </lineage>
</organism>
<dbReference type="CDD" id="cd17047">
    <property type="entry name" value="Ubl_UBFD1"/>
    <property type="match status" value="1"/>
</dbReference>
<name>T1IXM7_STRMM</name>
<dbReference type="SUPFAM" id="SSF54236">
    <property type="entry name" value="Ubiquitin-like"/>
    <property type="match status" value="1"/>
</dbReference>
<evidence type="ECO:0000313" key="3">
    <source>
        <dbReference type="EnsemblMetazoa" id="SMAR005966-PA"/>
    </source>
</evidence>
<dbReference type="eggNOG" id="KOG1872">
    <property type="taxonomic scope" value="Eukaryota"/>
</dbReference>
<keyword evidence="4" id="KW-1185">Reference proteome</keyword>
<accession>T1IXM7</accession>
<dbReference type="Pfam" id="PF00240">
    <property type="entry name" value="ubiquitin"/>
    <property type="match status" value="1"/>
</dbReference>
<dbReference type="Pfam" id="PF25343">
    <property type="entry name" value="PH_UBFD1_C"/>
    <property type="match status" value="1"/>
</dbReference>
<dbReference type="OMA" id="SEPIKEH"/>
<dbReference type="AlphaFoldDB" id="T1IXM7"/>
<evidence type="ECO:0000256" key="1">
    <source>
        <dbReference type="SAM" id="MobiDB-lite"/>
    </source>
</evidence>
<dbReference type="InterPro" id="IPR039120">
    <property type="entry name" value="UBFD1"/>
</dbReference>
<dbReference type="PANTHER" id="PTHR16470">
    <property type="entry name" value="UBIQUITIN DOMAIN-CONTAINING PROTEIN UBFD1"/>
    <property type="match status" value="1"/>
</dbReference>
<dbReference type="PhylomeDB" id="T1IXM7"/>
<dbReference type="GO" id="GO:0003723">
    <property type="term" value="F:RNA binding"/>
    <property type="evidence" value="ECO:0007669"/>
    <property type="project" value="TreeGrafter"/>
</dbReference>
<dbReference type="EnsemblMetazoa" id="SMAR005966-RA">
    <property type="protein sequence ID" value="SMAR005966-PA"/>
    <property type="gene ID" value="SMAR005966"/>
</dbReference>
<dbReference type="PROSITE" id="PS00299">
    <property type="entry name" value="UBIQUITIN_1"/>
    <property type="match status" value="1"/>
</dbReference>
<dbReference type="HOGENOM" id="CLU_079085_1_0_1"/>
<dbReference type="STRING" id="126957.T1IXM7"/>
<evidence type="ECO:0000313" key="4">
    <source>
        <dbReference type="Proteomes" id="UP000014500"/>
    </source>
</evidence>
<dbReference type="InterPro" id="IPR057455">
    <property type="entry name" value="UBFD1_C"/>
</dbReference>
<dbReference type="PROSITE" id="PS50053">
    <property type="entry name" value="UBIQUITIN_2"/>
    <property type="match status" value="1"/>
</dbReference>
<dbReference type="InterPro" id="IPR000626">
    <property type="entry name" value="Ubiquitin-like_dom"/>
</dbReference>
<dbReference type="InterPro" id="IPR019954">
    <property type="entry name" value="Ubiquitin_CS"/>
</dbReference>